<proteinExistence type="predicted"/>
<comment type="caution">
    <text evidence="2">The sequence shown here is derived from an EMBL/GenBank/DDBJ whole genome shotgun (WGS) entry which is preliminary data.</text>
</comment>
<evidence type="ECO:0000313" key="3">
    <source>
        <dbReference type="Proteomes" id="UP000789396"/>
    </source>
</evidence>
<dbReference type="Proteomes" id="UP000789396">
    <property type="component" value="Unassembled WGS sequence"/>
</dbReference>
<dbReference type="EMBL" id="CAJVPZ010004510">
    <property type="protein sequence ID" value="CAG8547270.1"/>
    <property type="molecule type" value="Genomic_DNA"/>
</dbReference>
<feature type="non-terminal residue" evidence="2">
    <location>
        <position position="1"/>
    </location>
</feature>
<gene>
    <name evidence="2" type="ORF">RFULGI_LOCUS4489</name>
</gene>
<name>A0A9N9FPF1_9GLOM</name>
<keyword evidence="3" id="KW-1185">Reference proteome</keyword>
<reference evidence="2" key="1">
    <citation type="submission" date="2021-06" db="EMBL/GenBank/DDBJ databases">
        <authorList>
            <person name="Kallberg Y."/>
            <person name="Tangrot J."/>
            <person name="Rosling A."/>
        </authorList>
    </citation>
    <scope>NUCLEOTIDE SEQUENCE</scope>
    <source>
        <strain evidence="2">IN212</strain>
    </source>
</reference>
<accession>A0A9N9FPF1</accession>
<evidence type="ECO:0000256" key="1">
    <source>
        <dbReference type="SAM" id="MobiDB-lite"/>
    </source>
</evidence>
<evidence type="ECO:0000313" key="2">
    <source>
        <dbReference type="EMBL" id="CAG8547270.1"/>
    </source>
</evidence>
<dbReference type="AlphaFoldDB" id="A0A9N9FPF1"/>
<protein>
    <submittedName>
        <fullName evidence="2">4993_t:CDS:1</fullName>
    </submittedName>
</protein>
<organism evidence="2 3">
    <name type="scientific">Racocetra fulgida</name>
    <dbReference type="NCBI Taxonomy" id="60492"/>
    <lineage>
        <taxon>Eukaryota</taxon>
        <taxon>Fungi</taxon>
        <taxon>Fungi incertae sedis</taxon>
        <taxon>Mucoromycota</taxon>
        <taxon>Glomeromycotina</taxon>
        <taxon>Glomeromycetes</taxon>
        <taxon>Diversisporales</taxon>
        <taxon>Gigasporaceae</taxon>
        <taxon>Racocetra</taxon>
    </lineage>
</organism>
<feature type="compositionally biased region" description="Basic and acidic residues" evidence="1">
    <location>
        <begin position="61"/>
        <end position="73"/>
    </location>
</feature>
<feature type="region of interest" description="Disordered" evidence="1">
    <location>
        <begin position="44"/>
        <end position="73"/>
    </location>
</feature>
<sequence>DDVYNDERESGKIESTSINEWFSKDIEDDKLNKRTNFKISKNREPDDNIYLKVDNSENDDDGKTNFRCKDIRK</sequence>